<reference evidence="3" key="4">
    <citation type="journal article" date="2015" name="G3 (Bethesda)">
        <title>Genome sequences of three phytopathogenic species of the Magnaporthaceae family of fungi.</title>
        <authorList>
            <person name="Okagaki L.H."/>
            <person name="Nunes C.C."/>
            <person name="Sailsbery J."/>
            <person name="Clay B."/>
            <person name="Brown D."/>
            <person name="John T."/>
            <person name="Oh Y."/>
            <person name="Young N."/>
            <person name="Fitzgerald M."/>
            <person name="Haas B.J."/>
            <person name="Zeng Q."/>
            <person name="Young S."/>
            <person name="Adiconis X."/>
            <person name="Fan L."/>
            <person name="Levin J.Z."/>
            <person name="Mitchell T.K."/>
            <person name="Okubara P.A."/>
            <person name="Farman M.L."/>
            <person name="Kohn L.M."/>
            <person name="Birren B."/>
            <person name="Ma L.-J."/>
            <person name="Dean R.A."/>
        </authorList>
    </citation>
    <scope>NUCLEOTIDE SEQUENCE</scope>
    <source>
        <strain evidence="3">R3-111a-1</strain>
    </source>
</reference>
<reference evidence="2" key="3">
    <citation type="submission" date="2010-09" db="EMBL/GenBank/DDBJ databases">
        <title>Annotation of Gaeumannomyces graminis var. tritici R3-111a-1.</title>
        <authorList>
            <consortium name="The Broad Institute Genome Sequencing Platform"/>
            <person name="Ma L.-J."/>
            <person name="Dead R."/>
            <person name="Young S.K."/>
            <person name="Zeng Q."/>
            <person name="Gargeya S."/>
            <person name="Fitzgerald M."/>
            <person name="Haas B."/>
            <person name="Abouelleil A."/>
            <person name="Alvarado L."/>
            <person name="Arachchi H.M."/>
            <person name="Berlin A."/>
            <person name="Brown A."/>
            <person name="Chapman S.B."/>
            <person name="Chen Z."/>
            <person name="Dunbar C."/>
            <person name="Freedman E."/>
            <person name="Gearin G."/>
            <person name="Gellesch M."/>
            <person name="Goldberg J."/>
            <person name="Griggs A."/>
            <person name="Gujja S."/>
            <person name="Heiman D."/>
            <person name="Howarth C."/>
            <person name="Larson L."/>
            <person name="Lui A."/>
            <person name="MacDonald P.J.P."/>
            <person name="Mehta T."/>
            <person name="Montmayeur A."/>
            <person name="Murphy C."/>
            <person name="Neiman D."/>
            <person name="Pearson M."/>
            <person name="Priest M."/>
            <person name="Roberts A."/>
            <person name="Saif S."/>
            <person name="Shea T."/>
            <person name="Shenoy N."/>
            <person name="Sisk P."/>
            <person name="Stolte C."/>
            <person name="Sykes S."/>
            <person name="Yandava C."/>
            <person name="Wortman J."/>
            <person name="Nusbaum C."/>
            <person name="Birren B."/>
        </authorList>
    </citation>
    <scope>NUCLEOTIDE SEQUENCE</scope>
    <source>
        <strain evidence="2">R3-111a-1</strain>
    </source>
</reference>
<dbReference type="VEuPathDB" id="FungiDB:GGTG_06279"/>
<proteinExistence type="predicted"/>
<dbReference type="EMBL" id="GL385397">
    <property type="protein sequence ID" value="EJT76359.1"/>
    <property type="molecule type" value="Genomic_DNA"/>
</dbReference>
<evidence type="ECO:0000313" key="4">
    <source>
        <dbReference type="Proteomes" id="UP000006039"/>
    </source>
</evidence>
<dbReference type="RefSeq" id="XP_009222359.1">
    <property type="nucleotide sequence ID" value="XM_009224095.1"/>
</dbReference>
<keyword evidence="4" id="KW-1185">Reference proteome</keyword>
<dbReference type="Proteomes" id="UP000006039">
    <property type="component" value="Unassembled WGS sequence"/>
</dbReference>
<evidence type="ECO:0000259" key="1">
    <source>
        <dbReference type="PROSITE" id="PS50181"/>
    </source>
</evidence>
<feature type="domain" description="F-box" evidence="1">
    <location>
        <begin position="15"/>
        <end position="46"/>
    </location>
</feature>
<dbReference type="HOGENOM" id="CLU_994153_0_0_1"/>
<reference evidence="4" key="1">
    <citation type="submission" date="2010-07" db="EMBL/GenBank/DDBJ databases">
        <title>The genome sequence of Gaeumannomyces graminis var. tritici strain R3-111a-1.</title>
        <authorList>
            <consortium name="The Broad Institute Genome Sequencing Platform"/>
            <person name="Ma L.-J."/>
            <person name="Dead R."/>
            <person name="Young S."/>
            <person name="Zeng Q."/>
            <person name="Koehrsen M."/>
            <person name="Alvarado L."/>
            <person name="Berlin A."/>
            <person name="Chapman S.B."/>
            <person name="Chen Z."/>
            <person name="Freedman E."/>
            <person name="Gellesch M."/>
            <person name="Goldberg J."/>
            <person name="Griggs A."/>
            <person name="Gujja S."/>
            <person name="Heilman E.R."/>
            <person name="Heiman D."/>
            <person name="Hepburn T."/>
            <person name="Howarth C."/>
            <person name="Jen D."/>
            <person name="Larson L."/>
            <person name="Mehta T."/>
            <person name="Neiman D."/>
            <person name="Pearson M."/>
            <person name="Roberts A."/>
            <person name="Saif S."/>
            <person name="Shea T."/>
            <person name="Shenoy N."/>
            <person name="Sisk P."/>
            <person name="Stolte C."/>
            <person name="Sykes S."/>
            <person name="Walk T."/>
            <person name="White J."/>
            <person name="Yandava C."/>
            <person name="Haas B."/>
            <person name="Nusbaum C."/>
            <person name="Birren B."/>
        </authorList>
    </citation>
    <scope>NUCLEOTIDE SEQUENCE [LARGE SCALE GENOMIC DNA]</scope>
    <source>
        <strain evidence="4">R3-111a-1</strain>
    </source>
</reference>
<evidence type="ECO:0000313" key="3">
    <source>
        <dbReference type="EnsemblFungi" id="EJT76359"/>
    </source>
</evidence>
<gene>
    <name evidence="3" type="primary">20346737</name>
    <name evidence="2" type="ORF">GGTG_06279</name>
</gene>
<dbReference type="EnsemblFungi" id="EJT76359">
    <property type="protein sequence ID" value="EJT76359"/>
    <property type="gene ID" value="GGTG_06279"/>
</dbReference>
<dbReference type="GeneID" id="20346737"/>
<dbReference type="Pfam" id="PF00646">
    <property type="entry name" value="F-box"/>
    <property type="match status" value="1"/>
</dbReference>
<dbReference type="STRING" id="644352.J3NYC6"/>
<name>J3NYC6_GAET3</name>
<evidence type="ECO:0000313" key="2">
    <source>
        <dbReference type="EMBL" id="EJT76359.1"/>
    </source>
</evidence>
<dbReference type="eggNOG" id="ENOG502T62D">
    <property type="taxonomic scope" value="Eukaryota"/>
</dbReference>
<dbReference type="PROSITE" id="PS50181">
    <property type="entry name" value="FBOX"/>
    <property type="match status" value="1"/>
</dbReference>
<dbReference type="InterPro" id="IPR001810">
    <property type="entry name" value="F-box_dom"/>
</dbReference>
<dbReference type="InterPro" id="IPR036047">
    <property type="entry name" value="F-box-like_dom_sf"/>
</dbReference>
<sequence length="280" mass="30736">MEAVILLTLPRSVTGTSLEHLPQEILDQILEDLTFDDLARLSRCSKGCRSTRSRVFEIMSLCLEHGGDINLNVPMGHKELKITTPLLMFLDALDERAWAKAAVGADALASALITSLKYLLDHGADPLEPSHPNVSIYLCLDDPYGDDYEPTEEKPCVSADRTARTLARACAQPGARTLTTAWRRLVDAVTEHFAVAAGKLDELLFVFVVRTGTCPVLDNTLSCSNGCHHKVGDGTRATTHLLLDAGADVNWTWPKEKVDLRNKILRICRAFGKSGLCIQE</sequence>
<dbReference type="AlphaFoldDB" id="J3NYC6"/>
<organism evidence="2">
    <name type="scientific">Gaeumannomyces tritici (strain R3-111a-1)</name>
    <name type="common">Wheat and barley take-all root rot fungus</name>
    <name type="synonym">Gaeumannomyces graminis var. tritici</name>
    <dbReference type="NCBI Taxonomy" id="644352"/>
    <lineage>
        <taxon>Eukaryota</taxon>
        <taxon>Fungi</taxon>
        <taxon>Dikarya</taxon>
        <taxon>Ascomycota</taxon>
        <taxon>Pezizomycotina</taxon>
        <taxon>Sordariomycetes</taxon>
        <taxon>Sordariomycetidae</taxon>
        <taxon>Magnaporthales</taxon>
        <taxon>Magnaporthaceae</taxon>
        <taxon>Gaeumannomyces</taxon>
    </lineage>
</organism>
<dbReference type="SUPFAM" id="SSF81383">
    <property type="entry name" value="F-box domain"/>
    <property type="match status" value="1"/>
</dbReference>
<accession>J3NYC6</accession>
<dbReference type="OrthoDB" id="5239102at2759"/>
<reference evidence="2" key="2">
    <citation type="submission" date="2010-07" db="EMBL/GenBank/DDBJ databases">
        <authorList>
            <consortium name="The Broad Institute Genome Sequencing Platform"/>
            <consortium name="Broad Institute Genome Sequencing Center for Infectious Disease"/>
            <person name="Ma L.-J."/>
            <person name="Dead R."/>
            <person name="Young S."/>
            <person name="Zeng Q."/>
            <person name="Koehrsen M."/>
            <person name="Alvarado L."/>
            <person name="Berlin A."/>
            <person name="Chapman S.B."/>
            <person name="Chen Z."/>
            <person name="Freedman E."/>
            <person name="Gellesch M."/>
            <person name="Goldberg J."/>
            <person name="Griggs A."/>
            <person name="Gujja S."/>
            <person name="Heilman E.R."/>
            <person name="Heiman D."/>
            <person name="Hepburn T."/>
            <person name="Howarth C."/>
            <person name="Jen D."/>
            <person name="Larson L."/>
            <person name="Mehta T."/>
            <person name="Neiman D."/>
            <person name="Pearson M."/>
            <person name="Roberts A."/>
            <person name="Saif S."/>
            <person name="Shea T."/>
            <person name="Shenoy N."/>
            <person name="Sisk P."/>
            <person name="Stolte C."/>
            <person name="Sykes S."/>
            <person name="Walk T."/>
            <person name="White J."/>
            <person name="Yandava C."/>
            <person name="Haas B."/>
            <person name="Nusbaum C."/>
            <person name="Birren B."/>
        </authorList>
    </citation>
    <scope>NUCLEOTIDE SEQUENCE</scope>
    <source>
        <strain evidence="2">R3-111a-1</strain>
    </source>
</reference>
<dbReference type="CDD" id="cd09917">
    <property type="entry name" value="F-box_SF"/>
    <property type="match status" value="1"/>
</dbReference>
<protein>
    <recommendedName>
        <fullName evidence="1">F-box domain-containing protein</fullName>
    </recommendedName>
</protein>
<reference evidence="3" key="5">
    <citation type="submission" date="2018-04" db="UniProtKB">
        <authorList>
            <consortium name="EnsemblFungi"/>
        </authorList>
    </citation>
    <scope>IDENTIFICATION</scope>
    <source>
        <strain evidence="3">R3-111a-1</strain>
    </source>
</reference>